<keyword evidence="2" id="KW-1185">Reference proteome</keyword>
<protein>
    <submittedName>
        <fullName evidence="1">Uncharacterized protein</fullName>
    </submittedName>
</protein>
<dbReference type="Proteomes" id="UP000471633">
    <property type="component" value="Unassembled WGS sequence"/>
</dbReference>
<dbReference type="GeneID" id="24592954"/>
<dbReference type="EMBL" id="AMPZ03000004">
    <property type="protein sequence ID" value="KAH9585133.1"/>
    <property type="molecule type" value="Genomic_DNA"/>
</dbReference>
<proteinExistence type="predicted"/>
<evidence type="ECO:0000313" key="2">
    <source>
        <dbReference type="Proteomes" id="UP000471633"/>
    </source>
</evidence>
<accession>A0A922IR74</accession>
<dbReference type="AlphaFoldDB" id="A0A922IR74"/>
<organism evidence="1 2">
    <name type="scientific">Schistosoma haematobium</name>
    <name type="common">Blood fluke</name>
    <dbReference type="NCBI Taxonomy" id="6185"/>
    <lineage>
        <taxon>Eukaryota</taxon>
        <taxon>Metazoa</taxon>
        <taxon>Spiralia</taxon>
        <taxon>Lophotrochozoa</taxon>
        <taxon>Platyhelminthes</taxon>
        <taxon>Trematoda</taxon>
        <taxon>Digenea</taxon>
        <taxon>Strigeidida</taxon>
        <taxon>Schistosomatoidea</taxon>
        <taxon>Schistosomatidae</taxon>
        <taxon>Schistosoma</taxon>
    </lineage>
</organism>
<gene>
    <name evidence="1" type="ORF">MS3_00006488</name>
</gene>
<comment type="caution">
    <text evidence="1">The sequence shown here is derived from an EMBL/GenBank/DDBJ whole genome shotgun (WGS) entry which is preliminary data.</text>
</comment>
<reference evidence="1" key="3">
    <citation type="submission" date="2021-06" db="EMBL/GenBank/DDBJ databases">
        <title>Chromosome-level genome assembly for S. haematobium.</title>
        <authorList>
            <person name="Stroehlein A.J."/>
        </authorList>
    </citation>
    <scope>NUCLEOTIDE SEQUENCE</scope>
</reference>
<sequence length="276" mass="32152">MRRESDHENPKYIHGGLFCKFKNVLDASDDEFKAIHRNSHEAIDLMEKKVRDEFSTDETRLSTLLDRFHARLGSKPNNDIRHKVNQLALRLSAIDCRSCSIHRYLFVPYILSSIKNRVLASKEYQDNLETLVTSLENSYNSLRTIIMEVDAMERNLIRFSSDWRLSQESVLSDMRSMQHIKEKYLNLSKSLSESDRQLSELLSSVEKAPDQRLLMSWKKEIEEIKERKAILSNRVDQYMGIDIDTTKAEKQLSDALSQMASVDSQLQKIMGFNAWN</sequence>
<reference evidence="1" key="2">
    <citation type="journal article" date="2019" name="Gigascience">
        <title>High-quality Schistosoma haematobium genome achieved by single-molecule and long-range sequencing.</title>
        <authorList>
            <person name="Stroehlein A.J."/>
            <person name="Korhonen P.K."/>
            <person name="Chong T.M."/>
            <person name="Lim Y.L."/>
            <person name="Chan K.G."/>
            <person name="Webster B."/>
            <person name="Rollinson D."/>
            <person name="Brindley P.J."/>
            <person name="Gasser R.B."/>
            <person name="Young N.D."/>
        </authorList>
    </citation>
    <scope>NUCLEOTIDE SEQUENCE</scope>
</reference>
<reference evidence="1" key="4">
    <citation type="journal article" date="2022" name="PLoS Pathog.">
        <title>Chromosome-level genome of Schistosoma haematobium underpins genome-wide explorations of molecular variation.</title>
        <authorList>
            <person name="Stroehlein A.J."/>
            <person name="Korhonen P.K."/>
            <person name="Lee V.V."/>
            <person name="Ralph S.A."/>
            <person name="Mentink-Kane M."/>
            <person name="You H."/>
            <person name="McManus D.P."/>
            <person name="Tchuente L.T."/>
            <person name="Stothard J.R."/>
            <person name="Kaur P."/>
            <person name="Dudchenko O."/>
            <person name="Aiden E.L."/>
            <person name="Yang B."/>
            <person name="Yang H."/>
            <person name="Emery A.M."/>
            <person name="Webster B.L."/>
            <person name="Brindley P.J."/>
            <person name="Rollinson D."/>
            <person name="Chang B.C.H."/>
            <person name="Gasser R.B."/>
            <person name="Young N.D."/>
        </authorList>
    </citation>
    <scope>NUCLEOTIDE SEQUENCE</scope>
</reference>
<dbReference type="RefSeq" id="XP_051067833.1">
    <property type="nucleotide sequence ID" value="XM_051214654.1"/>
</dbReference>
<name>A0A922IR74_SCHHA</name>
<dbReference type="CTD" id="24592954"/>
<reference evidence="1" key="1">
    <citation type="journal article" date="2012" name="Nat. Genet.">
        <title>Whole-genome sequence of Schistosoma haematobium.</title>
        <authorList>
            <person name="Young N.D."/>
            <person name="Jex A.R."/>
            <person name="Li B."/>
            <person name="Liu S."/>
            <person name="Yang L."/>
            <person name="Xiong Z."/>
            <person name="Li Y."/>
            <person name="Cantacessi C."/>
            <person name="Hall R.S."/>
            <person name="Xu X."/>
            <person name="Chen F."/>
            <person name="Wu X."/>
            <person name="Zerlotini A."/>
            <person name="Oliveira G."/>
            <person name="Hofmann A."/>
            <person name="Zhang G."/>
            <person name="Fang X."/>
            <person name="Kang Y."/>
            <person name="Campbell B.E."/>
            <person name="Loukas A."/>
            <person name="Ranganathan S."/>
            <person name="Rollinson D."/>
            <person name="Rinaldi G."/>
            <person name="Brindley P.J."/>
            <person name="Yang H."/>
            <person name="Wang J."/>
            <person name="Wang J."/>
            <person name="Gasser R.B."/>
        </authorList>
    </citation>
    <scope>NUCLEOTIDE SEQUENCE</scope>
</reference>
<evidence type="ECO:0000313" key="1">
    <source>
        <dbReference type="EMBL" id="KAH9585133.1"/>
    </source>
</evidence>